<dbReference type="InterPro" id="IPR002067">
    <property type="entry name" value="MCP"/>
</dbReference>
<dbReference type="PROSITE" id="PS01022">
    <property type="entry name" value="PTR2_1"/>
    <property type="match status" value="1"/>
</dbReference>
<dbReference type="SUPFAM" id="SSF103473">
    <property type="entry name" value="MFS general substrate transporter"/>
    <property type="match status" value="1"/>
</dbReference>
<comment type="subcellular location">
    <subcellularLocation>
        <location evidence="1">Membrane</location>
        <topology evidence="1">Multi-pass membrane protein</topology>
    </subcellularLocation>
</comment>
<evidence type="ECO:0000256" key="6">
    <source>
        <dbReference type="ARBA" id="ARBA00022737"/>
    </source>
</evidence>
<organism evidence="11 12">
    <name type="scientific">Brassica napus</name>
    <name type="common">Rape</name>
    <dbReference type="NCBI Taxonomy" id="3708"/>
    <lineage>
        <taxon>Eukaryota</taxon>
        <taxon>Viridiplantae</taxon>
        <taxon>Streptophyta</taxon>
        <taxon>Embryophyta</taxon>
        <taxon>Tracheophyta</taxon>
        <taxon>Spermatophyta</taxon>
        <taxon>Magnoliopsida</taxon>
        <taxon>eudicotyledons</taxon>
        <taxon>Gunneridae</taxon>
        <taxon>Pentapetalae</taxon>
        <taxon>rosids</taxon>
        <taxon>malvids</taxon>
        <taxon>Brassicales</taxon>
        <taxon>Brassicaceae</taxon>
        <taxon>Brassiceae</taxon>
        <taxon>Brassica</taxon>
    </lineage>
</organism>
<keyword evidence="4" id="KW-0597">Phosphoprotein</keyword>
<name>A0ABQ7ZXK6_BRANA</name>
<keyword evidence="12" id="KW-1185">Reference proteome</keyword>
<feature type="transmembrane region" description="Helical" evidence="10">
    <location>
        <begin position="253"/>
        <end position="272"/>
    </location>
</feature>
<feature type="transmembrane region" description="Helical" evidence="10">
    <location>
        <begin position="453"/>
        <end position="474"/>
    </location>
</feature>
<comment type="caution">
    <text evidence="11">The sequence shown here is derived from an EMBL/GenBank/DDBJ whole genome shotgun (WGS) entry which is preliminary data.</text>
</comment>
<evidence type="ECO:0000256" key="7">
    <source>
        <dbReference type="ARBA" id="ARBA00022989"/>
    </source>
</evidence>
<feature type="transmembrane region" description="Helical" evidence="10">
    <location>
        <begin position="225"/>
        <end position="247"/>
    </location>
</feature>
<feature type="repeat" description="Solcar" evidence="9">
    <location>
        <begin position="792"/>
        <end position="878"/>
    </location>
</feature>
<keyword evidence="7 10" id="KW-1133">Transmembrane helix</keyword>
<keyword evidence="5 9" id="KW-0812">Transmembrane</keyword>
<evidence type="ECO:0000313" key="11">
    <source>
        <dbReference type="EMBL" id="KAH0884981.1"/>
    </source>
</evidence>
<reference evidence="11 12" key="1">
    <citation type="submission" date="2021-05" db="EMBL/GenBank/DDBJ databases">
        <title>Genome Assembly of Synthetic Allotetraploid Brassica napus Reveals Homoeologous Exchanges between Subgenomes.</title>
        <authorList>
            <person name="Davis J.T."/>
        </authorList>
    </citation>
    <scope>NUCLEOTIDE SEQUENCE [LARGE SCALE GENOMIC DNA]</scope>
    <source>
        <strain evidence="12">cv. Da-Ae</strain>
        <tissue evidence="11">Seedling</tissue>
    </source>
</reference>
<evidence type="ECO:0000256" key="8">
    <source>
        <dbReference type="ARBA" id="ARBA00023136"/>
    </source>
</evidence>
<dbReference type="EMBL" id="JAGKQM010000014">
    <property type="protein sequence ID" value="KAH0884981.1"/>
    <property type="molecule type" value="Genomic_DNA"/>
</dbReference>
<dbReference type="Proteomes" id="UP000824890">
    <property type="component" value="Unassembled WGS sequence"/>
</dbReference>
<dbReference type="PROSITE" id="PS50920">
    <property type="entry name" value="SOLCAR"/>
    <property type="match status" value="3"/>
</dbReference>
<dbReference type="InterPro" id="IPR018456">
    <property type="entry name" value="PTR2_symporter_CS"/>
</dbReference>
<feature type="transmembrane region" description="Helical" evidence="10">
    <location>
        <begin position="575"/>
        <end position="594"/>
    </location>
</feature>
<feature type="repeat" description="Solcar" evidence="9">
    <location>
        <begin position="685"/>
        <end position="776"/>
    </location>
</feature>
<dbReference type="SUPFAM" id="SSF103506">
    <property type="entry name" value="Mitochondrial carrier"/>
    <property type="match status" value="1"/>
</dbReference>
<proteinExistence type="inferred from homology"/>
<dbReference type="Pfam" id="PF00854">
    <property type="entry name" value="PTR2"/>
    <property type="match status" value="1"/>
</dbReference>
<keyword evidence="3" id="KW-0813">Transport</keyword>
<feature type="transmembrane region" description="Helical" evidence="10">
    <location>
        <begin position="412"/>
        <end position="433"/>
    </location>
</feature>
<evidence type="ECO:0000256" key="3">
    <source>
        <dbReference type="ARBA" id="ARBA00022448"/>
    </source>
</evidence>
<dbReference type="InterPro" id="IPR044739">
    <property type="entry name" value="NRT1/PTR"/>
</dbReference>
<feature type="repeat" description="Solcar" evidence="9">
    <location>
        <begin position="887"/>
        <end position="977"/>
    </location>
</feature>
<gene>
    <name evidence="11" type="ORF">HID58_061077</name>
</gene>
<evidence type="ECO:0000256" key="9">
    <source>
        <dbReference type="PROSITE-ProRule" id="PRU00282"/>
    </source>
</evidence>
<feature type="transmembrane region" description="Helical" evidence="10">
    <location>
        <begin position="117"/>
        <end position="137"/>
    </location>
</feature>
<feature type="transmembrane region" description="Helical" evidence="10">
    <location>
        <begin position="371"/>
        <end position="392"/>
    </location>
</feature>
<dbReference type="Gene3D" id="1.20.1250.20">
    <property type="entry name" value="MFS general substrate transporter like domains"/>
    <property type="match status" value="1"/>
</dbReference>
<dbReference type="InterPro" id="IPR018108">
    <property type="entry name" value="MCP_transmembrane"/>
</dbReference>
<evidence type="ECO:0000256" key="2">
    <source>
        <dbReference type="ARBA" id="ARBA00005982"/>
    </source>
</evidence>
<evidence type="ECO:0000313" key="12">
    <source>
        <dbReference type="Proteomes" id="UP000824890"/>
    </source>
</evidence>
<feature type="non-terminal residue" evidence="11">
    <location>
        <position position="1"/>
    </location>
</feature>
<comment type="similarity">
    <text evidence="2">Belongs to the major facilitator superfamily. Proton-dependent oligopeptide transporter (POT/PTR) (TC 2.A.17) family.</text>
</comment>
<feature type="transmembrane region" description="Helical" evidence="10">
    <location>
        <begin position="143"/>
        <end position="163"/>
    </location>
</feature>
<accession>A0ABQ7ZXK6</accession>
<dbReference type="PRINTS" id="PR00926">
    <property type="entry name" value="MITOCARRIER"/>
</dbReference>
<evidence type="ECO:0000256" key="4">
    <source>
        <dbReference type="ARBA" id="ARBA00022553"/>
    </source>
</evidence>
<dbReference type="InterPro" id="IPR023395">
    <property type="entry name" value="MCP_dom_sf"/>
</dbReference>
<evidence type="ECO:0000256" key="5">
    <source>
        <dbReference type="ARBA" id="ARBA00022692"/>
    </source>
</evidence>
<dbReference type="PANTHER" id="PTHR11654">
    <property type="entry name" value="OLIGOPEPTIDE TRANSPORTER-RELATED"/>
    <property type="match status" value="1"/>
</dbReference>
<keyword evidence="8 9" id="KW-0472">Membrane</keyword>
<keyword evidence="6" id="KW-0677">Repeat</keyword>
<evidence type="ECO:0000256" key="1">
    <source>
        <dbReference type="ARBA" id="ARBA00004141"/>
    </source>
</evidence>
<dbReference type="InterPro" id="IPR036259">
    <property type="entry name" value="MFS_trans_sf"/>
</dbReference>
<feature type="transmembrane region" description="Helical" evidence="10">
    <location>
        <begin position="529"/>
        <end position="547"/>
    </location>
</feature>
<dbReference type="InterPro" id="IPR000109">
    <property type="entry name" value="POT_fam"/>
</dbReference>
<dbReference type="Gene3D" id="1.50.40.10">
    <property type="entry name" value="Mitochondrial carrier domain"/>
    <property type="match status" value="1"/>
</dbReference>
<evidence type="ECO:0000256" key="10">
    <source>
        <dbReference type="SAM" id="Phobius"/>
    </source>
</evidence>
<protein>
    <submittedName>
        <fullName evidence="11">Uncharacterized protein</fullName>
    </submittedName>
</protein>
<dbReference type="Pfam" id="PF00153">
    <property type="entry name" value="Mito_carr"/>
    <property type="match status" value="3"/>
</dbReference>
<sequence length="983" mass="108656">RTKLASPQTHHSSTILYPSLSLSQSLTQKNMEHNKVDTKLQESSYDDQQKWVLDSSLDSRGGVPVRARTGAWRAALFVIANEFSERLSYFGIVTSLVVYLTTILHQDLKMAVRNANYWSGVTTLMPLLGGFVADAYLGRYATVLLATIIYLMGLILLTLSWFIPGLKACNQEICVEPRKAHEIAFFIAIYLISIGTGGHKPSLESFGADQFEDGHPEERKMKMSYFNWWSTGLCAGVLTAVTVIVYIEDRIGWGVAGIILTVVMATSLLIFLMGRPFYRYRAPTGSPLTPMLQVFVAAISKRHLPCPNDSSLLHELSREEYTKGRFLSSTNNLKFLDKAAIIENRGSENAMAEKESPWKLATVTKVEELKLLINMIPIWFFTLAFGICATQGTTFFIKQAIIMDRHIGHNFIVPPSSMFALVALSMIIFLTFYEKLLVPILRRVTGNERGISILKRIGTGMVFSLTTMIIAALIERKRLDYTKQHHMALSVIWLAPQFIVIGIADALTLVGLQEYFYDQVPDSMRSLGIAFYLSVIGAASFVNNFLITVTDRLAEEISEKSLFGKDLNSSRLDRFYWTLAALTAVNICFFVIVAKRYTYKSVQSSLAVADGGDDVETASAGNTSKPIYKPVSEMTMEARVGVVVEGGQRALHTATAVNNTVVDAGNRKLLQQQQSNKPSLNQKQGGSISHLIAGGISGAFAKTCTAPLARLTILFQIQGMQSETAILSSPSIWREASRIVNEEGFRAFWKGNLVTVAHRLPYSAVNFYAYEEYNTLFYSNPVLKRYKGNASLDVLVHFVSGGLAGMTAASATYPLDLVRTRLSAQRSSMYYQGVGHAFRTIIREEGFWGLYKGLGATLLGVGPSLAISFSAYNSLKTSWLSHRPNDSEVMVSLSCGSLSGIASSTATFPVDLVRRRMQLEGAGGRARVYKTGLLGTFKHIFKAEGMRGLYRGILPEYYKVAPGVGIAFMAYEKLKKLLSSVPN</sequence>
<feature type="transmembrane region" description="Helical" evidence="10">
    <location>
        <begin position="494"/>
        <end position="517"/>
    </location>
</feature>
<dbReference type="CDD" id="cd17417">
    <property type="entry name" value="MFS_NPF5"/>
    <property type="match status" value="1"/>
</dbReference>